<reference evidence="2 3" key="1">
    <citation type="submission" date="2016-01" db="EMBL/GenBank/DDBJ databases">
        <title>Draft Genome Sequences of Seven Thermophilic Sporeformers Isolated from Foods.</title>
        <authorList>
            <person name="Berendsen E.M."/>
            <person name="Wells-Bennik M.H."/>
            <person name="Krawcyk A.O."/>
            <person name="De Jong A."/>
            <person name="Holsappel S."/>
            <person name="Eijlander R.T."/>
            <person name="Kuipers O.P."/>
        </authorList>
    </citation>
    <scope>NUCLEOTIDE SEQUENCE [LARGE SCALE GENOMIC DNA]</scope>
    <source>
        <strain evidence="2 3">B4135</strain>
    </source>
</reference>
<accession>A0A150LEC4</accession>
<proteinExistence type="predicted"/>
<protein>
    <submittedName>
        <fullName evidence="2">Uncharacterized protein</fullName>
    </submittedName>
</protein>
<comment type="caution">
    <text evidence="2">The sequence shown here is derived from an EMBL/GenBank/DDBJ whole genome shotgun (WGS) entry which is preliminary data.</text>
</comment>
<evidence type="ECO:0000256" key="1">
    <source>
        <dbReference type="SAM" id="MobiDB-lite"/>
    </source>
</evidence>
<name>A0A150LEC4_9BACI</name>
<evidence type="ECO:0000313" key="3">
    <source>
        <dbReference type="Proteomes" id="UP000075683"/>
    </source>
</evidence>
<dbReference type="Proteomes" id="UP000075683">
    <property type="component" value="Unassembled WGS sequence"/>
</dbReference>
<evidence type="ECO:0000313" key="2">
    <source>
        <dbReference type="EMBL" id="KYD10359.1"/>
    </source>
</evidence>
<gene>
    <name evidence="2" type="ORF">B4135_3534</name>
</gene>
<feature type="region of interest" description="Disordered" evidence="1">
    <location>
        <begin position="1"/>
        <end position="39"/>
    </location>
</feature>
<dbReference type="EMBL" id="LQYT01000119">
    <property type="protein sequence ID" value="KYD10359.1"/>
    <property type="molecule type" value="Genomic_DNA"/>
</dbReference>
<dbReference type="AlphaFoldDB" id="A0A150LEC4"/>
<organism evidence="2 3">
    <name type="scientific">Caldibacillus debilis</name>
    <dbReference type="NCBI Taxonomy" id="301148"/>
    <lineage>
        <taxon>Bacteria</taxon>
        <taxon>Bacillati</taxon>
        <taxon>Bacillota</taxon>
        <taxon>Bacilli</taxon>
        <taxon>Bacillales</taxon>
        <taxon>Bacillaceae</taxon>
        <taxon>Caldibacillus</taxon>
    </lineage>
</organism>
<feature type="compositionally biased region" description="Basic residues" evidence="1">
    <location>
        <begin position="13"/>
        <end position="22"/>
    </location>
</feature>
<sequence>MIKDHSNQALARREKKKIRKKGAAPWQINETTEGAEAME</sequence>